<comment type="similarity">
    <text evidence="1">Belongs to the HyuE racemase family.</text>
</comment>
<keyword evidence="3" id="KW-1185">Reference proteome</keyword>
<dbReference type="Pfam" id="PF01177">
    <property type="entry name" value="Asp_Glu_race"/>
    <property type="match status" value="1"/>
</dbReference>
<organism evidence="2 3">
    <name type="scientific">Marinomonas spartinae</name>
    <dbReference type="NCBI Taxonomy" id="1792290"/>
    <lineage>
        <taxon>Bacteria</taxon>
        <taxon>Pseudomonadati</taxon>
        <taxon>Pseudomonadota</taxon>
        <taxon>Gammaproteobacteria</taxon>
        <taxon>Oceanospirillales</taxon>
        <taxon>Oceanospirillaceae</taxon>
        <taxon>Marinomonas</taxon>
    </lineage>
</organism>
<accession>A0A1A8T2A4</accession>
<gene>
    <name evidence="2" type="ORF">MSP8886_00399</name>
</gene>
<protein>
    <submittedName>
        <fullName evidence="2">Asp/Glu/Hydantoin racemase</fullName>
    </submittedName>
</protein>
<proteinExistence type="inferred from homology"/>
<dbReference type="OrthoDB" id="978447at2"/>
<dbReference type="Gene3D" id="3.40.50.12500">
    <property type="match status" value="1"/>
</dbReference>
<dbReference type="AlphaFoldDB" id="A0A1A8T2A4"/>
<name>A0A1A8T2A4_9GAMM</name>
<dbReference type="Proteomes" id="UP000092544">
    <property type="component" value="Unassembled WGS sequence"/>
</dbReference>
<dbReference type="STRING" id="1792290.MSP8886_00399"/>
<evidence type="ECO:0000313" key="3">
    <source>
        <dbReference type="Proteomes" id="UP000092544"/>
    </source>
</evidence>
<dbReference type="InterPro" id="IPR015942">
    <property type="entry name" value="Asp/Glu/hydantoin_racemase"/>
</dbReference>
<dbReference type="InterPro" id="IPR053714">
    <property type="entry name" value="Iso_Racemase_Enz_sf"/>
</dbReference>
<evidence type="ECO:0000313" key="2">
    <source>
        <dbReference type="EMBL" id="SBS25828.1"/>
    </source>
</evidence>
<sequence>MCNIEGNIVATQPRIALIHALEESIAPAREIFAQEWPEAFCFDLLDTSLAIDLAEAGTLDDNMMQRFSDLADYAARTTGKADKTDAILFTCSAFGPAIDAVKGQLSIPVLRPNESAFAEAIAMGSRIGLMVTFGPSLPALKAELEAMAAEQGKAISIYPILVEGALAALKNGDANTHNRLVAEACSQLPDIDVLVLGQFSLAKAAPSLREQLTLPVLTTPQSAVNALRARTYPIIR</sequence>
<reference evidence="2 3" key="1">
    <citation type="submission" date="2016-06" db="EMBL/GenBank/DDBJ databases">
        <authorList>
            <person name="Kjaerup R.B."/>
            <person name="Dalgaard T.S."/>
            <person name="Juul-Madsen H.R."/>
        </authorList>
    </citation>
    <scope>NUCLEOTIDE SEQUENCE [LARGE SCALE GENOMIC DNA]</scope>
    <source>
        <strain evidence="2 3">CECT 8886</strain>
    </source>
</reference>
<dbReference type="EMBL" id="FLOB01000001">
    <property type="protein sequence ID" value="SBS25828.1"/>
    <property type="molecule type" value="Genomic_DNA"/>
</dbReference>
<evidence type="ECO:0000256" key="1">
    <source>
        <dbReference type="ARBA" id="ARBA00038414"/>
    </source>
</evidence>
<dbReference type="GO" id="GO:0047661">
    <property type="term" value="F:amino-acid racemase activity"/>
    <property type="evidence" value="ECO:0007669"/>
    <property type="project" value="InterPro"/>
</dbReference>